<name>A0AAV4AQP6_9GAST</name>
<sequence length="114" mass="13030">MDFFDFHGKTYLLVLDYHSRWPEIRRLNNLTSSSIISSLKSIFATHGILYFMISDKGPQFASAKFKKFVPNTDSIVHAAPEPQSGESDYIRDLGRSGLVTVRHPNPRPYIIQTE</sequence>
<dbReference type="PANTHER" id="PTHR37984:SF9">
    <property type="entry name" value="INTEGRASE CATALYTIC DOMAIN-CONTAINING PROTEIN"/>
    <property type="match status" value="1"/>
</dbReference>
<dbReference type="Gene3D" id="3.30.420.10">
    <property type="entry name" value="Ribonuclease H-like superfamily/Ribonuclease H"/>
    <property type="match status" value="1"/>
</dbReference>
<organism evidence="1 2">
    <name type="scientific">Plakobranchus ocellatus</name>
    <dbReference type="NCBI Taxonomy" id="259542"/>
    <lineage>
        <taxon>Eukaryota</taxon>
        <taxon>Metazoa</taxon>
        <taxon>Spiralia</taxon>
        <taxon>Lophotrochozoa</taxon>
        <taxon>Mollusca</taxon>
        <taxon>Gastropoda</taxon>
        <taxon>Heterobranchia</taxon>
        <taxon>Euthyneura</taxon>
        <taxon>Panpulmonata</taxon>
        <taxon>Sacoglossa</taxon>
        <taxon>Placobranchoidea</taxon>
        <taxon>Plakobranchidae</taxon>
        <taxon>Plakobranchus</taxon>
    </lineage>
</organism>
<dbReference type="PANTHER" id="PTHR37984">
    <property type="entry name" value="PROTEIN CBG26694"/>
    <property type="match status" value="1"/>
</dbReference>
<protein>
    <submittedName>
        <fullName evidence="1">Pol polyprotein</fullName>
    </submittedName>
</protein>
<gene>
    <name evidence="1" type="ORF">PoB_003998600</name>
</gene>
<dbReference type="GO" id="GO:0003676">
    <property type="term" value="F:nucleic acid binding"/>
    <property type="evidence" value="ECO:0007669"/>
    <property type="project" value="InterPro"/>
</dbReference>
<dbReference type="InterPro" id="IPR012337">
    <property type="entry name" value="RNaseH-like_sf"/>
</dbReference>
<proteinExistence type="predicted"/>
<reference evidence="1 2" key="1">
    <citation type="journal article" date="2021" name="Elife">
        <title>Chloroplast acquisition without the gene transfer in kleptoplastic sea slugs, Plakobranchus ocellatus.</title>
        <authorList>
            <person name="Maeda T."/>
            <person name="Takahashi S."/>
            <person name="Yoshida T."/>
            <person name="Shimamura S."/>
            <person name="Takaki Y."/>
            <person name="Nagai Y."/>
            <person name="Toyoda A."/>
            <person name="Suzuki Y."/>
            <person name="Arimoto A."/>
            <person name="Ishii H."/>
            <person name="Satoh N."/>
            <person name="Nishiyama T."/>
            <person name="Hasebe M."/>
            <person name="Maruyama T."/>
            <person name="Minagawa J."/>
            <person name="Obokata J."/>
            <person name="Shigenobu S."/>
        </authorList>
    </citation>
    <scope>NUCLEOTIDE SEQUENCE [LARGE SCALE GENOMIC DNA]</scope>
</reference>
<dbReference type="Proteomes" id="UP000735302">
    <property type="component" value="Unassembled WGS sequence"/>
</dbReference>
<keyword evidence="2" id="KW-1185">Reference proteome</keyword>
<dbReference type="SUPFAM" id="SSF53098">
    <property type="entry name" value="Ribonuclease H-like"/>
    <property type="match status" value="1"/>
</dbReference>
<dbReference type="InterPro" id="IPR050951">
    <property type="entry name" value="Retrovirus_Pol_polyprotein"/>
</dbReference>
<evidence type="ECO:0000313" key="2">
    <source>
        <dbReference type="Proteomes" id="UP000735302"/>
    </source>
</evidence>
<dbReference type="AlphaFoldDB" id="A0AAV4AQP6"/>
<accession>A0AAV4AQP6</accession>
<dbReference type="EMBL" id="BLXT01004491">
    <property type="protein sequence ID" value="GFO13481.1"/>
    <property type="molecule type" value="Genomic_DNA"/>
</dbReference>
<dbReference type="InterPro" id="IPR036397">
    <property type="entry name" value="RNaseH_sf"/>
</dbReference>
<evidence type="ECO:0000313" key="1">
    <source>
        <dbReference type="EMBL" id="GFO13481.1"/>
    </source>
</evidence>
<comment type="caution">
    <text evidence="1">The sequence shown here is derived from an EMBL/GenBank/DDBJ whole genome shotgun (WGS) entry which is preliminary data.</text>
</comment>